<evidence type="ECO:0000256" key="9">
    <source>
        <dbReference type="ARBA" id="ARBA00022898"/>
    </source>
</evidence>
<evidence type="ECO:0000313" key="17">
    <source>
        <dbReference type="Proteomes" id="UP000565723"/>
    </source>
</evidence>
<dbReference type="PROSITE" id="PS00770">
    <property type="entry name" value="AA_TRANSFER_CLASS_4"/>
    <property type="match status" value="1"/>
</dbReference>
<comment type="pathway">
    <text evidence="4">Amino-acid biosynthesis; L-valine biosynthesis; L-valine from pyruvate: step 4/4.</text>
</comment>
<evidence type="ECO:0000256" key="8">
    <source>
        <dbReference type="ARBA" id="ARBA00014472"/>
    </source>
</evidence>
<proteinExistence type="inferred from homology"/>
<comment type="pathway">
    <text evidence="3">Amino-acid biosynthesis; L-isoleucine biosynthesis; L-isoleucine from 2-oxobutanoate: step 4/4.</text>
</comment>
<dbReference type="InterPro" id="IPR001544">
    <property type="entry name" value="Aminotrans_IV"/>
</dbReference>
<dbReference type="InterPro" id="IPR050571">
    <property type="entry name" value="Class-IV_PLP-Dep_Aminotrnsfr"/>
</dbReference>
<evidence type="ECO:0000256" key="2">
    <source>
        <dbReference type="ARBA" id="ARBA00003109"/>
    </source>
</evidence>
<evidence type="ECO:0000256" key="3">
    <source>
        <dbReference type="ARBA" id="ARBA00004824"/>
    </source>
</evidence>
<dbReference type="EC" id="2.6.1.42" evidence="7"/>
<dbReference type="Gene3D" id="3.30.470.10">
    <property type="match status" value="1"/>
</dbReference>
<comment type="pathway">
    <text evidence="5">Amino-acid biosynthesis; L-leucine biosynthesis; L-leucine from 3-methyl-2-oxobutanoate: step 4/4.</text>
</comment>
<evidence type="ECO:0000256" key="6">
    <source>
        <dbReference type="ARBA" id="ARBA00009320"/>
    </source>
</evidence>
<evidence type="ECO:0000256" key="10">
    <source>
        <dbReference type="ARBA" id="ARBA00023304"/>
    </source>
</evidence>
<comment type="function">
    <text evidence="2">Acts on leucine, isoleucine and valine.</text>
</comment>
<dbReference type="InterPro" id="IPR043132">
    <property type="entry name" value="BCAT-like_C"/>
</dbReference>
<dbReference type="Proteomes" id="UP000565723">
    <property type="component" value="Unassembled WGS sequence"/>
</dbReference>
<keyword evidence="10" id="KW-0028">Amino-acid biosynthesis</keyword>
<dbReference type="GO" id="GO:0004084">
    <property type="term" value="F:branched-chain-amino-acid transaminase activity"/>
    <property type="evidence" value="ECO:0007669"/>
    <property type="project" value="UniProtKB-EC"/>
</dbReference>
<keyword evidence="9 15" id="KW-0663">Pyridoxal phosphate</keyword>
<evidence type="ECO:0000256" key="12">
    <source>
        <dbReference type="ARBA" id="ARBA00048798"/>
    </source>
</evidence>
<dbReference type="Gene3D" id="3.20.10.10">
    <property type="entry name" value="D-amino Acid Aminotransferase, subunit A, domain 2"/>
    <property type="match status" value="1"/>
</dbReference>
<protein>
    <recommendedName>
        <fullName evidence="8">Probable branched-chain-amino-acid aminotransferase</fullName>
        <ecNumber evidence="7">2.6.1.42</ecNumber>
    </recommendedName>
</protein>
<dbReference type="Pfam" id="PF01063">
    <property type="entry name" value="Aminotran_4"/>
    <property type="match status" value="1"/>
</dbReference>
<comment type="caution">
    <text evidence="16">The sequence shown here is derived from an EMBL/GenBank/DDBJ whole genome shotgun (WGS) entry which is preliminary data.</text>
</comment>
<dbReference type="NCBIfam" id="NF005731">
    <property type="entry name" value="PRK07546.1-5"/>
    <property type="match status" value="1"/>
</dbReference>
<dbReference type="NCBIfam" id="NF005729">
    <property type="entry name" value="PRK07546.1-3"/>
    <property type="match status" value="1"/>
</dbReference>
<evidence type="ECO:0000313" key="16">
    <source>
        <dbReference type="EMBL" id="NVK97740.1"/>
    </source>
</evidence>
<comment type="catalytic activity">
    <reaction evidence="11">
        <text>L-valine + 2-oxoglutarate = 3-methyl-2-oxobutanoate + L-glutamate</text>
        <dbReference type="Rhea" id="RHEA:24813"/>
        <dbReference type="ChEBI" id="CHEBI:11851"/>
        <dbReference type="ChEBI" id="CHEBI:16810"/>
        <dbReference type="ChEBI" id="CHEBI:29985"/>
        <dbReference type="ChEBI" id="CHEBI:57762"/>
        <dbReference type="EC" id="2.6.1.42"/>
    </reaction>
</comment>
<comment type="cofactor">
    <cofactor evidence="1 15">
        <name>pyridoxal 5'-phosphate</name>
        <dbReference type="ChEBI" id="CHEBI:597326"/>
    </cofactor>
</comment>
<gene>
    <name evidence="16" type="ORF">HW564_12480</name>
</gene>
<accession>A0A850LIX4</accession>
<dbReference type="InterPro" id="IPR036038">
    <property type="entry name" value="Aminotransferase-like"/>
</dbReference>
<comment type="similarity">
    <text evidence="6 14">Belongs to the class-IV pyridoxal-phosphate-dependent aminotransferase family.</text>
</comment>
<evidence type="ECO:0000256" key="15">
    <source>
        <dbReference type="RuleBase" id="RU004516"/>
    </source>
</evidence>
<evidence type="ECO:0000256" key="7">
    <source>
        <dbReference type="ARBA" id="ARBA00013053"/>
    </source>
</evidence>
<dbReference type="AlphaFoldDB" id="A0A850LIX4"/>
<dbReference type="PANTHER" id="PTHR42743:SF11">
    <property type="entry name" value="AMINODEOXYCHORISMATE LYASE"/>
    <property type="match status" value="1"/>
</dbReference>
<evidence type="ECO:0000256" key="13">
    <source>
        <dbReference type="ARBA" id="ARBA00049229"/>
    </source>
</evidence>
<evidence type="ECO:0000256" key="14">
    <source>
        <dbReference type="RuleBase" id="RU004106"/>
    </source>
</evidence>
<dbReference type="OMA" id="RGMIRAK"/>
<comment type="catalytic activity">
    <reaction evidence="13">
        <text>L-leucine + 2-oxoglutarate = 4-methyl-2-oxopentanoate + L-glutamate</text>
        <dbReference type="Rhea" id="RHEA:18321"/>
        <dbReference type="ChEBI" id="CHEBI:16810"/>
        <dbReference type="ChEBI" id="CHEBI:17865"/>
        <dbReference type="ChEBI" id="CHEBI:29985"/>
        <dbReference type="ChEBI" id="CHEBI:57427"/>
        <dbReference type="EC" id="2.6.1.42"/>
    </reaction>
</comment>
<evidence type="ECO:0000256" key="4">
    <source>
        <dbReference type="ARBA" id="ARBA00004931"/>
    </source>
</evidence>
<keyword evidence="16" id="KW-0808">Transferase</keyword>
<evidence type="ECO:0000256" key="11">
    <source>
        <dbReference type="ARBA" id="ARBA00048212"/>
    </source>
</evidence>
<comment type="catalytic activity">
    <reaction evidence="12">
        <text>L-isoleucine + 2-oxoglutarate = (S)-3-methyl-2-oxopentanoate + L-glutamate</text>
        <dbReference type="Rhea" id="RHEA:24801"/>
        <dbReference type="ChEBI" id="CHEBI:16810"/>
        <dbReference type="ChEBI" id="CHEBI:29985"/>
        <dbReference type="ChEBI" id="CHEBI:35146"/>
        <dbReference type="ChEBI" id="CHEBI:58045"/>
        <dbReference type="EC" id="2.6.1.42"/>
    </reaction>
</comment>
<dbReference type="RefSeq" id="WP_011046674.1">
    <property type="nucleotide sequence ID" value="NZ_CP076685.1"/>
</dbReference>
<evidence type="ECO:0000256" key="1">
    <source>
        <dbReference type="ARBA" id="ARBA00001933"/>
    </source>
</evidence>
<dbReference type="EMBL" id="JABXIY010000032">
    <property type="protein sequence ID" value="NVK97740.1"/>
    <property type="molecule type" value="Genomic_DNA"/>
</dbReference>
<keyword evidence="10" id="KW-0100">Branched-chain amino acid biosynthesis</keyword>
<evidence type="ECO:0000256" key="5">
    <source>
        <dbReference type="ARBA" id="ARBA00005072"/>
    </source>
</evidence>
<dbReference type="SUPFAM" id="SSF56752">
    <property type="entry name" value="D-aminoacid aminotransferase-like PLP-dependent enzymes"/>
    <property type="match status" value="1"/>
</dbReference>
<organism evidence="16 17">
    <name type="scientific">Ruegeria pomeroyi</name>
    <dbReference type="NCBI Taxonomy" id="89184"/>
    <lineage>
        <taxon>Bacteria</taxon>
        <taxon>Pseudomonadati</taxon>
        <taxon>Pseudomonadota</taxon>
        <taxon>Alphaproteobacteria</taxon>
        <taxon>Rhodobacterales</taxon>
        <taxon>Roseobacteraceae</taxon>
        <taxon>Ruegeria</taxon>
    </lineage>
</organism>
<dbReference type="InterPro" id="IPR043131">
    <property type="entry name" value="BCAT-like_N"/>
</dbReference>
<keyword evidence="16" id="KW-0032">Aminotransferase</keyword>
<reference evidence="16 17" key="1">
    <citation type="journal article" date="2020" name="Proc. Natl. Acad. Sci. U.S.A.">
        <title>Ecological drivers of bacterial community assembly in synthetic phycospheres.</title>
        <authorList>
            <person name="Fu H."/>
            <person name="Uchimiya M."/>
            <person name="Gore J."/>
            <person name="Moran M.A."/>
        </authorList>
    </citation>
    <scope>NUCLEOTIDE SEQUENCE [LARGE SCALE GENOMIC DNA]</scope>
    <source>
        <strain evidence="16">HF-Din03</strain>
    </source>
</reference>
<dbReference type="GO" id="GO:0009082">
    <property type="term" value="P:branched-chain amino acid biosynthetic process"/>
    <property type="evidence" value="ECO:0007669"/>
    <property type="project" value="UniProtKB-KW"/>
</dbReference>
<dbReference type="PANTHER" id="PTHR42743">
    <property type="entry name" value="AMINO-ACID AMINOTRANSFERASE"/>
    <property type="match status" value="1"/>
</dbReference>
<dbReference type="InterPro" id="IPR018300">
    <property type="entry name" value="Aminotrans_IV_CS"/>
</dbReference>
<sequence>MEGPLCPPDDPGFRLIETLGWHPDEGPRRAALHLARMARSAAALGMPLDQTEAQRLLDQITGPAPLRCRLTLGTRGALSLETAPLAASPPHWRVAIHPERLDADDPWLRHKTTRRALYDRARAELPTGFDEWLFLNRAGEVCEGTITNIFADLGDGLLTPPLASGLLPGILRAELLASGQAREACLTPQDLHEAHALYCGNALRGLIPATFAPDA</sequence>
<name>A0A850LIX4_9RHOB</name>